<sequence length="99" mass="11400">MPRRKRRLASRIREYIRGLLAFLFSNIGVIVLVVAYTIAEKHSANRLLVLRDQCNVQSYFELKQNTVIALLLLMVAKQFSQSPLNFMMDTALLNNTTID</sequence>
<keyword evidence="1" id="KW-0472">Membrane</keyword>
<keyword evidence="1" id="KW-0812">Transmembrane</keyword>
<evidence type="ECO:0000313" key="3">
    <source>
        <dbReference type="Proteomes" id="UP000324832"/>
    </source>
</evidence>
<accession>A0A5E4QWA7</accession>
<evidence type="ECO:0000313" key="2">
    <source>
        <dbReference type="EMBL" id="VVD01429.1"/>
    </source>
</evidence>
<evidence type="ECO:0000256" key="1">
    <source>
        <dbReference type="SAM" id="Phobius"/>
    </source>
</evidence>
<keyword evidence="3" id="KW-1185">Reference proteome</keyword>
<protein>
    <submittedName>
        <fullName evidence="2">Uncharacterized protein</fullName>
    </submittedName>
</protein>
<proteinExistence type="predicted"/>
<name>A0A5E4QWA7_9NEOP</name>
<gene>
    <name evidence="2" type="ORF">LSINAPIS_LOCUS11850</name>
</gene>
<keyword evidence="1" id="KW-1133">Transmembrane helix</keyword>
<dbReference type="AlphaFoldDB" id="A0A5E4QWA7"/>
<organism evidence="2 3">
    <name type="scientific">Leptidea sinapis</name>
    <dbReference type="NCBI Taxonomy" id="189913"/>
    <lineage>
        <taxon>Eukaryota</taxon>
        <taxon>Metazoa</taxon>
        <taxon>Ecdysozoa</taxon>
        <taxon>Arthropoda</taxon>
        <taxon>Hexapoda</taxon>
        <taxon>Insecta</taxon>
        <taxon>Pterygota</taxon>
        <taxon>Neoptera</taxon>
        <taxon>Endopterygota</taxon>
        <taxon>Lepidoptera</taxon>
        <taxon>Glossata</taxon>
        <taxon>Ditrysia</taxon>
        <taxon>Papilionoidea</taxon>
        <taxon>Pieridae</taxon>
        <taxon>Dismorphiinae</taxon>
        <taxon>Leptidea</taxon>
    </lineage>
</organism>
<dbReference type="Proteomes" id="UP000324832">
    <property type="component" value="Unassembled WGS sequence"/>
</dbReference>
<feature type="transmembrane region" description="Helical" evidence="1">
    <location>
        <begin position="20"/>
        <end position="39"/>
    </location>
</feature>
<dbReference type="EMBL" id="FZQP02005333">
    <property type="protein sequence ID" value="VVD01429.1"/>
    <property type="molecule type" value="Genomic_DNA"/>
</dbReference>
<reference evidence="2 3" key="1">
    <citation type="submission" date="2017-07" db="EMBL/GenBank/DDBJ databases">
        <authorList>
            <person name="Talla V."/>
            <person name="Backstrom N."/>
        </authorList>
    </citation>
    <scope>NUCLEOTIDE SEQUENCE [LARGE SCALE GENOMIC DNA]</scope>
</reference>